<reference evidence="1" key="1">
    <citation type="journal article" date="2019" name="Sci. Rep.">
        <title>Draft genome of Tanacetum cinerariifolium, the natural source of mosquito coil.</title>
        <authorList>
            <person name="Yamashiro T."/>
            <person name="Shiraishi A."/>
            <person name="Satake H."/>
            <person name="Nakayama K."/>
        </authorList>
    </citation>
    <scope>NUCLEOTIDE SEQUENCE</scope>
</reference>
<gene>
    <name evidence="1" type="ORF">Tci_856259</name>
</gene>
<accession>A0A699RAR2</accession>
<sequence length="93" mass="10003">ADLRHLGVVSDYRAGQPLPHLAGRLLGAQEAISANLLLPRGGELRRAGLVYEGYADIEHLRREVRFAVGAGLFDGLRGLGATAGRLPRYHYGA</sequence>
<organism evidence="1">
    <name type="scientific">Tanacetum cinerariifolium</name>
    <name type="common">Dalmatian daisy</name>
    <name type="synonym">Chrysanthemum cinerariifolium</name>
    <dbReference type="NCBI Taxonomy" id="118510"/>
    <lineage>
        <taxon>Eukaryota</taxon>
        <taxon>Viridiplantae</taxon>
        <taxon>Streptophyta</taxon>
        <taxon>Embryophyta</taxon>
        <taxon>Tracheophyta</taxon>
        <taxon>Spermatophyta</taxon>
        <taxon>Magnoliopsida</taxon>
        <taxon>eudicotyledons</taxon>
        <taxon>Gunneridae</taxon>
        <taxon>Pentapetalae</taxon>
        <taxon>asterids</taxon>
        <taxon>campanulids</taxon>
        <taxon>Asterales</taxon>
        <taxon>Asteraceae</taxon>
        <taxon>Asteroideae</taxon>
        <taxon>Anthemideae</taxon>
        <taxon>Anthemidinae</taxon>
        <taxon>Tanacetum</taxon>
    </lineage>
</organism>
<comment type="caution">
    <text evidence="1">The sequence shown here is derived from an EMBL/GenBank/DDBJ whole genome shotgun (WGS) entry which is preliminary data.</text>
</comment>
<evidence type="ECO:0000313" key="1">
    <source>
        <dbReference type="EMBL" id="GFC84289.1"/>
    </source>
</evidence>
<dbReference type="EMBL" id="BKCJ011093885">
    <property type="protein sequence ID" value="GFC84289.1"/>
    <property type="molecule type" value="Genomic_DNA"/>
</dbReference>
<protein>
    <submittedName>
        <fullName evidence="1">Uncharacterized protein</fullName>
    </submittedName>
</protein>
<feature type="non-terminal residue" evidence="1">
    <location>
        <position position="1"/>
    </location>
</feature>
<name>A0A699RAR2_TANCI</name>
<proteinExistence type="predicted"/>
<dbReference type="AlphaFoldDB" id="A0A699RAR2"/>